<evidence type="ECO:0008006" key="5">
    <source>
        <dbReference type="Google" id="ProtNLM"/>
    </source>
</evidence>
<dbReference type="Pfam" id="PF13279">
    <property type="entry name" value="4HBT_2"/>
    <property type="match status" value="1"/>
</dbReference>
<dbReference type="GO" id="GO:0016297">
    <property type="term" value="F:fatty acyl-[ACP] hydrolase activity"/>
    <property type="evidence" value="ECO:0007669"/>
    <property type="project" value="TreeGrafter"/>
</dbReference>
<keyword evidence="2" id="KW-0378">Hydrolase</keyword>
<reference evidence="3" key="2">
    <citation type="submission" date="2021-03" db="UniProtKB">
        <authorList>
            <consortium name="EnsemblPlants"/>
        </authorList>
    </citation>
    <scope>IDENTIFICATION</scope>
</reference>
<dbReference type="Proteomes" id="UP000596660">
    <property type="component" value="Unplaced"/>
</dbReference>
<dbReference type="AlphaFoldDB" id="A0A803NEJ9"/>
<comment type="similarity">
    <text evidence="1">Belongs to the 4-hydroxybenzoyl-CoA thioesterase family.</text>
</comment>
<dbReference type="GO" id="GO:0009507">
    <property type="term" value="C:chloroplast"/>
    <property type="evidence" value="ECO:0007669"/>
    <property type="project" value="TreeGrafter"/>
</dbReference>
<organism evidence="3 4">
    <name type="scientific">Chenopodium quinoa</name>
    <name type="common">Quinoa</name>
    <dbReference type="NCBI Taxonomy" id="63459"/>
    <lineage>
        <taxon>Eukaryota</taxon>
        <taxon>Viridiplantae</taxon>
        <taxon>Streptophyta</taxon>
        <taxon>Embryophyta</taxon>
        <taxon>Tracheophyta</taxon>
        <taxon>Spermatophyta</taxon>
        <taxon>Magnoliopsida</taxon>
        <taxon>eudicotyledons</taxon>
        <taxon>Gunneridae</taxon>
        <taxon>Pentapetalae</taxon>
        <taxon>Caryophyllales</taxon>
        <taxon>Chenopodiaceae</taxon>
        <taxon>Chenopodioideae</taxon>
        <taxon>Atripliceae</taxon>
        <taxon>Chenopodium</taxon>
    </lineage>
</organism>
<dbReference type="SUPFAM" id="SSF54637">
    <property type="entry name" value="Thioesterase/thiol ester dehydrase-isomerase"/>
    <property type="match status" value="1"/>
</dbReference>
<accession>A0A803NEJ9</accession>
<sequence length="333" mass="37400">MENGLTLTEEEEEIIYCEDEETETISKQLRLCLVGMLLTLTLFEAMQNTLRIAWRLMKGVVVREIENKLFIFQFFSITDKIKVLLKKIEEGVQPLEISFDTIRMSVKAEDVPLNNALSLFTKSQWPQADPDGICERLDIAVASVDWITSISHVAVFSLPRDRMSGFLEIELKVRDYELDQYGVVNNAVYSSYCQLAHHEILESIGLDAKTVESNGGALALSKLSHTFLAPLKSGDKFVLKVKVSESSAARIFFEHYIYKLPNNEPILEAKSVVVLLGKNYRPVRMPTEVKSKLRQLMMHQEAGATLIDHAMSTAPSLLNGLMTIPNVCEATAG</sequence>
<name>A0A803NEJ9_CHEQI</name>
<evidence type="ECO:0000256" key="2">
    <source>
        <dbReference type="ARBA" id="ARBA00022801"/>
    </source>
</evidence>
<dbReference type="PANTHER" id="PTHR31793">
    <property type="entry name" value="4-HYDROXYBENZOYL-COA THIOESTERASE FAMILY MEMBER"/>
    <property type="match status" value="1"/>
</dbReference>
<protein>
    <recommendedName>
        <fullName evidence="5">Thioesterase domain-containing protein</fullName>
    </recommendedName>
</protein>
<dbReference type="PANTHER" id="PTHR31793:SF27">
    <property type="entry name" value="NOVEL THIOESTERASE SUPERFAMILY DOMAIN AND SAPOSIN A-TYPE DOMAIN CONTAINING PROTEIN (0610012H03RIK)"/>
    <property type="match status" value="1"/>
</dbReference>
<dbReference type="EnsemblPlants" id="AUR62044553-RA">
    <property type="protein sequence ID" value="AUR62044553-RA:cds"/>
    <property type="gene ID" value="AUR62044553"/>
</dbReference>
<evidence type="ECO:0000313" key="3">
    <source>
        <dbReference type="EnsemblPlants" id="AUR62044553-RA:cds"/>
    </source>
</evidence>
<dbReference type="Gene3D" id="3.10.129.10">
    <property type="entry name" value="Hotdog Thioesterase"/>
    <property type="match status" value="1"/>
</dbReference>
<reference evidence="3" key="1">
    <citation type="journal article" date="2017" name="Nature">
        <title>The genome of Chenopodium quinoa.</title>
        <authorList>
            <person name="Jarvis D.E."/>
            <person name="Ho Y.S."/>
            <person name="Lightfoot D.J."/>
            <person name="Schmoeckel S.M."/>
            <person name="Li B."/>
            <person name="Borm T.J.A."/>
            <person name="Ohyanagi H."/>
            <person name="Mineta K."/>
            <person name="Michell C.T."/>
            <person name="Saber N."/>
            <person name="Kharbatia N.M."/>
            <person name="Rupper R.R."/>
            <person name="Sharp A.R."/>
            <person name="Dally N."/>
            <person name="Boughton B.A."/>
            <person name="Woo Y.H."/>
            <person name="Gao G."/>
            <person name="Schijlen E.G.W.M."/>
            <person name="Guo X."/>
            <person name="Momin A.A."/>
            <person name="Negrao S."/>
            <person name="Al-Babili S."/>
            <person name="Gehring C."/>
            <person name="Roessner U."/>
            <person name="Jung C."/>
            <person name="Murphy K."/>
            <person name="Arold S.T."/>
            <person name="Gojobori T."/>
            <person name="van der Linden C.G."/>
            <person name="van Loo E.N."/>
            <person name="Jellen E.N."/>
            <person name="Maughan P.J."/>
            <person name="Tester M."/>
        </authorList>
    </citation>
    <scope>NUCLEOTIDE SEQUENCE [LARGE SCALE GENOMIC DNA]</scope>
    <source>
        <strain evidence="3">cv. PI 614886</strain>
    </source>
</reference>
<dbReference type="InterPro" id="IPR029069">
    <property type="entry name" value="HotDog_dom_sf"/>
</dbReference>
<dbReference type="InterPro" id="IPR050563">
    <property type="entry name" value="4-hydroxybenzoyl-CoA_TE"/>
</dbReference>
<evidence type="ECO:0000256" key="1">
    <source>
        <dbReference type="ARBA" id="ARBA00005953"/>
    </source>
</evidence>
<dbReference type="Gramene" id="AUR62044553-RA">
    <property type="protein sequence ID" value="AUR62044553-RA:cds"/>
    <property type="gene ID" value="AUR62044553"/>
</dbReference>
<proteinExistence type="inferred from homology"/>
<dbReference type="CDD" id="cd00586">
    <property type="entry name" value="4HBT"/>
    <property type="match status" value="1"/>
</dbReference>
<evidence type="ECO:0000313" key="4">
    <source>
        <dbReference type="Proteomes" id="UP000596660"/>
    </source>
</evidence>
<keyword evidence="4" id="KW-1185">Reference proteome</keyword>